<comment type="similarity">
    <text evidence="1">Belongs to the TolB family.</text>
</comment>
<dbReference type="Proteomes" id="UP001165444">
    <property type="component" value="Unassembled WGS sequence"/>
</dbReference>
<gene>
    <name evidence="3" type="ORF">MUN53_02130</name>
</gene>
<evidence type="ECO:0000313" key="4">
    <source>
        <dbReference type="Proteomes" id="UP001165444"/>
    </source>
</evidence>
<keyword evidence="2" id="KW-0732">Signal</keyword>
<dbReference type="PANTHER" id="PTHR36842">
    <property type="entry name" value="PROTEIN TOLB HOMOLOG"/>
    <property type="match status" value="1"/>
</dbReference>
<dbReference type="InterPro" id="IPR011042">
    <property type="entry name" value="6-blade_b-propeller_TolB-like"/>
</dbReference>
<dbReference type="PANTHER" id="PTHR36842:SF1">
    <property type="entry name" value="PROTEIN TOLB"/>
    <property type="match status" value="1"/>
</dbReference>
<dbReference type="SUPFAM" id="SSF82171">
    <property type="entry name" value="DPP6 N-terminal domain-like"/>
    <property type="match status" value="1"/>
</dbReference>
<dbReference type="InterPro" id="IPR011659">
    <property type="entry name" value="WD40"/>
</dbReference>
<dbReference type="PROSITE" id="PS51257">
    <property type="entry name" value="PROKAR_LIPOPROTEIN"/>
    <property type="match status" value="1"/>
</dbReference>
<accession>A0ABT0BXB3</accession>
<evidence type="ECO:0008006" key="5">
    <source>
        <dbReference type="Google" id="ProtNLM"/>
    </source>
</evidence>
<name>A0ABT0BXB3_9BACT</name>
<keyword evidence="4" id="KW-1185">Reference proteome</keyword>
<organism evidence="3 4">
    <name type="scientific">Parabacteroides faecalis</name>
    <dbReference type="NCBI Taxonomy" id="2924040"/>
    <lineage>
        <taxon>Bacteria</taxon>
        <taxon>Pseudomonadati</taxon>
        <taxon>Bacteroidota</taxon>
        <taxon>Bacteroidia</taxon>
        <taxon>Bacteroidales</taxon>
        <taxon>Tannerellaceae</taxon>
        <taxon>Parabacteroides</taxon>
    </lineage>
</organism>
<feature type="signal peptide" evidence="2">
    <location>
        <begin position="1"/>
        <end position="24"/>
    </location>
</feature>
<evidence type="ECO:0000256" key="1">
    <source>
        <dbReference type="ARBA" id="ARBA00009820"/>
    </source>
</evidence>
<comment type="caution">
    <text evidence="3">The sequence shown here is derived from an EMBL/GenBank/DDBJ whole genome shotgun (WGS) entry which is preliminary data.</text>
</comment>
<evidence type="ECO:0000256" key="2">
    <source>
        <dbReference type="SAM" id="SignalP"/>
    </source>
</evidence>
<sequence length="488" mass="56124">MRNKYLYLLIGCLLGLVACQPSLPHIDEQKEITPVIYPDYKEVTIPVNVAPLNFGLRDSVEEAVAVFAFQEHSISVWLKDSTFQIPLKAWQELLQQAKGKSLEVSVSVKEDGKWMGYKAFDIYVASEPMDAYLAYRKIAPGYELWKNMGIYQRNLETFDELPVLENRQTNQNCMNCHSFCNRQADCFLFHMRQKLGGTYLVKDGTVEKLNTETPETISSLVYPSWHPGGRFVAFSTNITKQFFHPNNRNRIEVYDEKSDVVVYDTEKHELITAPALFSNQAFETFPTFSADGKTLYFCTAQAKPMPDAYQEVKYSLCSISFDPEKRTFGSRVDTLYAAEQQGKSVSFPRVSPDGRYLLYTLSGYGNFSIWHKDADLYWVDLKTGKHRCLEEVNSPDVESYHSWSGNSRWFVFSSRRDDGLYTRPYFAYVSEDGKVGKPFMLPQRTRDYYEDSMWSYNIPEFVSDKIDVSARTIIDATTTKGSAIQFVK</sequence>
<dbReference type="Pfam" id="PF07676">
    <property type="entry name" value="PD40"/>
    <property type="match status" value="3"/>
</dbReference>
<dbReference type="EMBL" id="JAKZMM010000004">
    <property type="protein sequence ID" value="MCJ2379422.1"/>
    <property type="molecule type" value="Genomic_DNA"/>
</dbReference>
<dbReference type="Gene3D" id="2.120.10.30">
    <property type="entry name" value="TolB, C-terminal domain"/>
    <property type="match status" value="2"/>
</dbReference>
<proteinExistence type="inferred from homology"/>
<reference evidence="3 4" key="1">
    <citation type="submission" date="2022-03" db="EMBL/GenBank/DDBJ databases">
        <title>Parabacteroides sp. nov. isolated from swine feces.</title>
        <authorList>
            <person name="Bak J.E."/>
        </authorList>
    </citation>
    <scope>NUCLEOTIDE SEQUENCE [LARGE SCALE GENOMIC DNA]</scope>
    <source>
        <strain evidence="3 4">AGMB00274</strain>
    </source>
</reference>
<dbReference type="RefSeq" id="WP_243323292.1">
    <property type="nucleotide sequence ID" value="NZ_JAKZMM010000004.1"/>
</dbReference>
<protein>
    <recommendedName>
        <fullName evidence="5">WD40-like protein</fullName>
    </recommendedName>
</protein>
<feature type="chain" id="PRO_5045445669" description="WD40-like protein" evidence="2">
    <location>
        <begin position="25"/>
        <end position="488"/>
    </location>
</feature>
<evidence type="ECO:0000313" key="3">
    <source>
        <dbReference type="EMBL" id="MCJ2379422.1"/>
    </source>
</evidence>